<comment type="caution">
    <text evidence="1">The sequence shown here is derived from an EMBL/GenBank/DDBJ whole genome shotgun (WGS) entry which is preliminary data.</text>
</comment>
<evidence type="ECO:0000313" key="1">
    <source>
        <dbReference type="EMBL" id="KAL3576774.1"/>
    </source>
</evidence>
<gene>
    <name evidence="1" type="ORF">D5086_022057</name>
</gene>
<dbReference type="Proteomes" id="UP000309997">
    <property type="component" value="Unassembled WGS sequence"/>
</dbReference>
<organism evidence="1 2">
    <name type="scientific">Populus alba</name>
    <name type="common">White poplar</name>
    <dbReference type="NCBI Taxonomy" id="43335"/>
    <lineage>
        <taxon>Eukaryota</taxon>
        <taxon>Viridiplantae</taxon>
        <taxon>Streptophyta</taxon>
        <taxon>Embryophyta</taxon>
        <taxon>Tracheophyta</taxon>
        <taxon>Spermatophyta</taxon>
        <taxon>Magnoliopsida</taxon>
        <taxon>eudicotyledons</taxon>
        <taxon>Gunneridae</taxon>
        <taxon>Pentapetalae</taxon>
        <taxon>rosids</taxon>
        <taxon>fabids</taxon>
        <taxon>Malpighiales</taxon>
        <taxon>Salicaceae</taxon>
        <taxon>Saliceae</taxon>
        <taxon>Populus</taxon>
    </lineage>
</organism>
<evidence type="ECO:0000313" key="2">
    <source>
        <dbReference type="Proteomes" id="UP000309997"/>
    </source>
</evidence>
<name>A0ACC4BFE6_POPAL</name>
<keyword evidence="2" id="KW-1185">Reference proteome</keyword>
<proteinExistence type="predicted"/>
<protein>
    <submittedName>
        <fullName evidence="1">Uncharacterized protein</fullName>
    </submittedName>
</protein>
<reference evidence="1 2" key="1">
    <citation type="journal article" date="2024" name="Plant Biotechnol. J.">
        <title>Genome and CRISPR/Cas9 system of a widespread forest tree (Populus alba) in the world.</title>
        <authorList>
            <person name="Liu Y.J."/>
            <person name="Jiang P.F."/>
            <person name="Han X.M."/>
            <person name="Li X.Y."/>
            <person name="Wang H.M."/>
            <person name="Wang Y.J."/>
            <person name="Wang X.X."/>
            <person name="Zeng Q.Y."/>
        </authorList>
    </citation>
    <scope>NUCLEOTIDE SEQUENCE [LARGE SCALE GENOMIC DNA]</scope>
    <source>
        <strain evidence="2">cv. PAL-ZL1</strain>
    </source>
</reference>
<accession>A0ACC4BFE6</accession>
<sequence length="156" mass="18173">MESSVSYKHHNLMLKLANEETGTRSFPKKGISIANVGLQGSMRRVKRYAFDRLALEDLIGPETLNHVRKYLRIKSTFLYYDLDKIFSAVPVNDKQPLTDKRLFDNFEKLEVASRRKNLSDTESSYRDTKVLLQDVMQQNPIDLQSKFTYYPDGFKV</sequence>
<dbReference type="EMBL" id="RCHU02000011">
    <property type="protein sequence ID" value="KAL3576774.1"/>
    <property type="molecule type" value="Genomic_DNA"/>
</dbReference>